<dbReference type="SUPFAM" id="SSF52021">
    <property type="entry name" value="Carbamoyl phosphate synthetase, small subunit N-terminal domain"/>
    <property type="match status" value="1"/>
</dbReference>
<dbReference type="GO" id="GO:0006526">
    <property type="term" value="P:L-arginine biosynthetic process"/>
    <property type="evidence" value="ECO:0007669"/>
    <property type="project" value="UniProtKB-UniRule"/>
</dbReference>
<evidence type="ECO:0000256" key="7">
    <source>
        <dbReference type="ARBA" id="ARBA00048816"/>
    </source>
</evidence>
<name>A0A4P2QLS7_SORCE</name>
<dbReference type="EMBL" id="CP012672">
    <property type="protein sequence ID" value="AUX30940.1"/>
    <property type="molecule type" value="Genomic_DNA"/>
</dbReference>
<feature type="active site" description="Nucleophile" evidence="8">
    <location>
        <position position="258"/>
    </location>
</feature>
<evidence type="ECO:0000256" key="8">
    <source>
        <dbReference type="HAMAP-Rule" id="MF_01209"/>
    </source>
</evidence>
<dbReference type="GO" id="GO:0006207">
    <property type="term" value="P:'de novo' pyrimidine nucleobase biosynthetic process"/>
    <property type="evidence" value="ECO:0007669"/>
    <property type="project" value="InterPro"/>
</dbReference>
<dbReference type="GO" id="GO:0005524">
    <property type="term" value="F:ATP binding"/>
    <property type="evidence" value="ECO:0007669"/>
    <property type="project" value="UniProtKB-UniRule"/>
</dbReference>
<evidence type="ECO:0000256" key="9">
    <source>
        <dbReference type="SAM" id="MobiDB-lite"/>
    </source>
</evidence>
<evidence type="ECO:0000313" key="12">
    <source>
        <dbReference type="Proteomes" id="UP000295497"/>
    </source>
</evidence>
<dbReference type="InterPro" id="IPR002474">
    <property type="entry name" value="CarbamoylP_synth_ssu_N"/>
</dbReference>
<organism evidence="11 12">
    <name type="scientific">Sorangium cellulosum</name>
    <name type="common">Polyangium cellulosum</name>
    <dbReference type="NCBI Taxonomy" id="56"/>
    <lineage>
        <taxon>Bacteria</taxon>
        <taxon>Pseudomonadati</taxon>
        <taxon>Myxococcota</taxon>
        <taxon>Polyangia</taxon>
        <taxon>Polyangiales</taxon>
        <taxon>Polyangiaceae</taxon>
        <taxon>Sorangium</taxon>
    </lineage>
</organism>
<feature type="binding site" evidence="8">
    <location>
        <position position="262"/>
    </location>
    <ligand>
        <name>L-glutamine</name>
        <dbReference type="ChEBI" id="CHEBI:58359"/>
    </ligand>
</feature>
<comment type="similarity">
    <text evidence="2 8">Belongs to the CarA family.</text>
</comment>
<dbReference type="CDD" id="cd01744">
    <property type="entry name" value="GATase1_CPSase"/>
    <property type="match status" value="1"/>
</dbReference>
<sequence>MDANRMKLVLEDGTTMTGRCFGAPRAVSGEVVFNTGMTGYVETLTDPSYRGQILTMTYPLVGSYGVPAPRQAGSVDGPYEADRIQVQGLVVQNYIERYSHHAAVRSLGAWLASEGIPAITGIDTRTLTRRLREVGTMKGWLFPAEMDLDRVKRSAEAVDMREEVFRLVSPREPITYEGGPLKVLLIDAGAKDNIVRSLLRRGVTVVRAPYHAPIAELAEAADGVLIGNGPGDPKDLGQLVAAVRGLLGTYTKPIFGICLGNQILALAAGGDTFKLPYGHRGVNQPVQDLLSRRCYVTSQNHGYAVKHESLPAEWEPWFVNINDGTNEGIRSRLRPFFSVQFHPEATPGPEDAGYLFDDFLRLCGAMKGSADSRLKSAGTAGADPRPTSTAGRS</sequence>
<feature type="region of interest" description="Disordered" evidence="9">
    <location>
        <begin position="372"/>
        <end position="393"/>
    </location>
</feature>
<dbReference type="NCBIfam" id="TIGR01368">
    <property type="entry name" value="CPSaseIIsmall"/>
    <property type="match status" value="1"/>
</dbReference>
<keyword evidence="5 8" id="KW-0067">ATP-binding</keyword>
<reference evidence="11 12" key="1">
    <citation type="submission" date="2015-09" db="EMBL/GenBank/DDBJ databases">
        <title>Sorangium comparison.</title>
        <authorList>
            <person name="Zaburannyi N."/>
            <person name="Bunk B."/>
            <person name="Overmann J."/>
            <person name="Mueller R."/>
        </authorList>
    </citation>
    <scope>NUCLEOTIDE SEQUENCE [LARGE SCALE GENOMIC DNA]</scope>
    <source>
        <strain evidence="11 12">So ce836</strain>
    </source>
</reference>
<dbReference type="SMART" id="SM01097">
    <property type="entry name" value="CPSase_sm_chain"/>
    <property type="match status" value="1"/>
</dbReference>
<comment type="subunit">
    <text evidence="8">Composed of two chains; the small (or glutamine) chain promotes the hydrolysis of glutamine to ammonia, which is used by the large (or ammonia) chain to synthesize carbamoyl phosphate. Tetramer of heterodimers (alpha,beta)4.</text>
</comment>
<dbReference type="PROSITE" id="PS51273">
    <property type="entry name" value="GATASE_TYPE_1"/>
    <property type="match status" value="1"/>
</dbReference>
<comment type="catalytic activity">
    <reaction evidence="7 8">
        <text>hydrogencarbonate + L-glutamine + 2 ATP + H2O = carbamoyl phosphate + L-glutamate + 2 ADP + phosphate + 2 H(+)</text>
        <dbReference type="Rhea" id="RHEA:18633"/>
        <dbReference type="ChEBI" id="CHEBI:15377"/>
        <dbReference type="ChEBI" id="CHEBI:15378"/>
        <dbReference type="ChEBI" id="CHEBI:17544"/>
        <dbReference type="ChEBI" id="CHEBI:29985"/>
        <dbReference type="ChEBI" id="CHEBI:30616"/>
        <dbReference type="ChEBI" id="CHEBI:43474"/>
        <dbReference type="ChEBI" id="CHEBI:58228"/>
        <dbReference type="ChEBI" id="CHEBI:58359"/>
        <dbReference type="ChEBI" id="CHEBI:456216"/>
        <dbReference type="EC" id="6.3.5.5"/>
    </reaction>
</comment>
<keyword evidence="8" id="KW-0665">Pyrimidine biosynthesis</keyword>
<feature type="binding site" evidence="8">
    <location>
        <position position="303"/>
    </location>
    <ligand>
        <name>L-glutamine</name>
        <dbReference type="ChEBI" id="CHEBI:58359"/>
    </ligand>
</feature>
<dbReference type="PRINTS" id="PR00096">
    <property type="entry name" value="GATASE"/>
</dbReference>
<evidence type="ECO:0000256" key="6">
    <source>
        <dbReference type="ARBA" id="ARBA00022962"/>
    </source>
</evidence>
<feature type="binding site" evidence="8">
    <location>
        <position position="300"/>
    </location>
    <ligand>
        <name>L-glutamine</name>
        <dbReference type="ChEBI" id="CHEBI:58359"/>
    </ligand>
</feature>
<comment type="pathway">
    <text evidence="1 8">Amino-acid biosynthesis; L-arginine biosynthesis; carbamoyl phosphate from bicarbonate: step 1/1.</text>
</comment>
<gene>
    <name evidence="8 11" type="primary">carA</name>
    <name evidence="11" type="ORF">SOCE836_030540</name>
</gene>
<evidence type="ECO:0000256" key="5">
    <source>
        <dbReference type="ARBA" id="ARBA00022840"/>
    </source>
</evidence>
<dbReference type="InterPro" id="IPR035686">
    <property type="entry name" value="CPSase_GATase1"/>
</dbReference>
<proteinExistence type="inferred from homology"/>
<keyword evidence="6 8" id="KW-0315">Glutamine amidotransferase</keyword>
<dbReference type="GO" id="GO:0044205">
    <property type="term" value="P:'de novo' UMP biosynthetic process"/>
    <property type="evidence" value="ECO:0007669"/>
    <property type="project" value="UniProtKB-UniRule"/>
</dbReference>
<dbReference type="SUPFAM" id="SSF52317">
    <property type="entry name" value="Class I glutamine amidotransferase-like"/>
    <property type="match status" value="1"/>
</dbReference>
<keyword evidence="4 8" id="KW-0547">Nucleotide-binding</keyword>
<dbReference type="GO" id="GO:0004088">
    <property type="term" value="F:carbamoyl-phosphate synthase (glutamine-hydrolyzing) activity"/>
    <property type="evidence" value="ECO:0007669"/>
    <property type="project" value="UniProtKB-UniRule"/>
</dbReference>
<keyword evidence="8" id="KW-0028">Amino-acid biosynthesis</keyword>
<dbReference type="Gene3D" id="3.40.50.880">
    <property type="match status" value="1"/>
</dbReference>
<dbReference type="PANTHER" id="PTHR43418:SF7">
    <property type="entry name" value="CARBAMOYL-PHOSPHATE SYNTHASE SMALL CHAIN"/>
    <property type="match status" value="1"/>
</dbReference>
<dbReference type="HAMAP" id="MF_01209">
    <property type="entry name" value="CPSase_S_chain"/>
    <property type="match status" value="1"/>
</dbReference>
<comment type="function">
    <text evidence="8">Small subunit of the glutamine-dependent carbamoyl phosphate synthetase (CPSase). CPSase catalyzes the formation of carbamoyl phosphate from the ammonia moiety of glutamine, carbonate, and phosphate donated by ATP, constituting the first step of 2 biosynthetic pathways, one leading to arginine and/or urea and the other to pyrimidine nucleotides. The small subunit (glutamine amidotransferase) binds and cleaves glutamine to supply the large subunit with the substrate ammonia.</text>
</comment>
<feature type="binding site" evidence="8">
    <location>
        <position position="48"/>
    </location>
    <ligand>
        <name>L-glutamine</name>
        <dbReference type="ChEBI" id="CHEBI:58359"/>
    </ligand>
</feature>
<dbReference type="InterPro" id="IPR050472">
    <property type="entry name" value="Anth_synth/Amidotransfase"/>
</dbReference>
<dbReference type="InterPro" id="IPR029062">
    <property type="entry name" value="Class_I_gatase-like"/>
</dbReference>
<dbReference type="Gene3D" id="3.50.30.20">
    <property type="entry name" value="Carbamoyl-phosphate synthase small subunit, N-terminal domain"/>
    <property type="match status" value="1"/>
</dbReference>
<feature type="region of interest" description="CPSase" evidence="8">
    <location>
        <begin position="1"/>
        <end position="180"/>
    </location>
</feature>
<evidence type="ECO:0000256" key="3">
    <source>
        <dbReference type="ARBA" id="ARBA00022598"/>
    </source>
</evidence>
<feature type="active site" evidence="8">
    <location>
        <position position="344"/>
    </location>
</feature>
<keyword evidence="8" id="KW-0055">Arginine biosynthesis</keyword>
<evidence type="ECO:0000256" key="2">
    <source>
        <dbReference type="ARBA" id="ARBA00007800"/>
    </source>
</evidence>
<evidence type="ECO:0000256" key="1">
    <source>
        <dbReference type="ARBA" id="ARBA00005077"/>
    </source>
</evidence>
<dbReference type="InterPro" id="IPR017926">
    <property type="entry name" value="GATASE"/>
</dbReference>
<protein>
    <recommendedName>
        <fullName evidence="8">Carbamoyl phosphate synthase small chain</fullName>
        <ecNumber evidence="8">6.3.5.5</ecNumber>
    </recommendedName>
    <alternativeName>
        <fullName evidence="8">Carbamoyl phosphate synthetase glutamine chain</fullName>
    </alternativeName>
</protein>
<dbReference type="InterPro" id="IPR006274">
    <property type="entry name" value="CarbamoylP_synth_ssu"/>
</dbReference>
<dbReference type="EC" id="6.3.5.5" evidence="8"/>
<dbReference type="PRINTS" id="PR00099">
    <property type="entry name" value="CPSGATASE"/>
</dbReference>
<comment type="catalytic activity">
    <reaction evidence="8">
        <text>L-glutamine + H2O = L-glutamate + NH4(+)</text>
        <dbReference type="Rhea" id="RHEA:15889"/>
        <dbReference type="ChEBI" id="CHEBI:15377"/>
        <dbReference type="ChEBI" id="CHEBI:28938"/>
        <dbReference type="ChEBI" id="CHEBI:29985"/>
        <dbReference type="ChEBI" id="CHEBI:58359"/>
    </reaction>
</comment>
<comment type="pathway">
    <text evidence="8">Pyrimidine metabolism; UMP biosynthesis via de novo pathway; (S)-dihydroorotate from bicarbonate: step 1/3.</text>
</comment>
<evidence type="ECO:0000259" key="10">
    <source>
        <dbReference type="SMART" id="SM01097"/>
    </source>
</evidence>
<dbReference type="Pfam" id="PF00988">
    <property type="entry name" value="CPSase_sm_chain"/>
    <property type="match status" value="1"/>
</dbReference>
<keyword evidence="3 8" id="KW-0436">Ligase</keyword>
<feature type="binding site" evidence="8">
    <location>
        <position position="229"/>
    </location>
    <ligand>
        <name>L-glutamine</name>
        <dbReference type="ChEBI" id="CHEBI:58359"/>
    </ligand>
</feature>
<accession>A0A4P2QLS7</accession>
<dbReference type="Proteomes" id="UP000295497">
    <property type="component" value="Chromosome"/>
</dbReference>
<feature type="binding site" evidence="8">
    <location>
        <position position="302"/>
    </location>
    <ligand>
        <name>L-glutamine</name>
        <dbReference type="ChEBI" id="CHEBI:58359"/>
    </ligand>
</feature>
<dbReference type="GO" id="GO:0006541">
    <property type="term" value="P:glutamine metabolic process"/>
    <property type="evidence" value="ECO:0007669"/>
    <property type="project" value="InterPro"/>
</dbReference>
<feature type="domain" description="Carbamoyl-phosphate synthase small subunit N-terminal" evidence="10">
    <location>
        <begin position="4"/>
        <end position="142"/>
    </location>
</feature>
<dbReference type="UniPathway" id="UPA00068">
    <property type="reaction ID" value="UER00171"/>
</dbReference>
<dbReference type="NCBIfam" id="NF009475">
    <property type="entry name" value="PRK12838.1"/>
    <property type="match status" value="1"/>
</dbReference>
<feature type="binding site" evidence="8">
    <location>
        <position position="231"/>
    </location>
    <ligand>
        <name>L-glutamine</name>
        <dbReference type="ChEBI" id="CHEBI:58359"/>
    </ligand>
</feature>
<feature type="binding site" evidence="8">
    <location>
        <position position="259"/>
    </location>
    <ligand>
        <name>L-glutamine</name>
        <dbReference type="ChEBI" id="CHEBI:58359"/>
    </ligand>
</feature>
<feature type="active site" evidence="8">
    <location>
        <position position="342"/>
    </location>
</feature>
<dbReference type="UniPathway" id="UPA00070">
    <property type="reaction ID" value="UER00115"/>
</dbReference>
<dbReference type="PRINTS" id="PR00097">
    <property type="entry name" value="ANTSNTHASEII"/>
</dbReference>
<dbReference type="InterPro" id="IPR036480">
    <property type="entry name" value="CarbP_synth_ssu_N_sf"/>
</dbReference>
<evidence type="ECO:0000313" key="11">
    <source>
        <dbReference type="EMBL" id="AUX30940.1"/>
    </source>
</evidence>
<evidence type="ECO:0000256" key="4">
    <source>
        <dbReference type="ARBA" id="ARBA00022741"/>
    </source>
</evidence>
<dbReference type="GO" id="GO:0004359">
    <property type="term" value="F:glutaminase activity"/>
    <property type="evidence" value="ECO:0007669"/>
    <property type="project" value="RHEA"/>
</dbReference>
<dbReference type="AlphaFoldDB" id="A0A4P2QLS7"/>
<dbReference type="PANTHER" id="PTHR43418">
    <property type="entry name" value="MULTIFUNCTIONAL TRYPTOPHAN BIOSYNTHESIS PROTEIN-RELATED"/>
    <property type="match status" value="1"/>
</dbReference>
<dbReference type="Pfam" id="PF00117">
    <property type="entry name" value="GATase"/>
    <property type="match status" value="1"/>
</dbReference>